<gene>
    <name evidence="1" type="ORF">PVK06_031888</name>
</gene>
<proteinExistence type="predicted"/>
<name>A0ABR0NS91_GOSAR</name>
<accession>A0ABR0NS91</accession>
<evidence type="ECO:0000313" key="1">
    <source>
        <dbReference type="EMBL" id="KAK5804239.1"/>
    </source>
</evidence>
<keyword evidence="2" id="KW-1185">Reference proteome</keyword>
<reference evidence="1 2" key="1">
    <citation type="submission" date="2023-03" db="EMBL/GenBank/DDBJ databases">
        <title>WGS of Gossypium arboreum.</title>
        <authorList>
            <person name="Yu D."/>
        </authorList>
    </citation>
    <scope>NUCLEOTIDE SEQUENCE [LARGE SCALE GENOMIC DNA]</scope>
    <source>
        <tissue evidence="1">Leaf</tissue>
    </source>
</reference>
<organism evidence="1 2">
    <name type="scientific">Gossypium arboreum</name>
    <name type="common">Tree cotton</name>
    <name type="synonym">Gossypium nanking</name>
    <dbReference type="NCBI Taxonomy" id="29729"/>
    <lineage>
        <taxon>Eukaryota</taxon>
        <taxon>Viridiplantae</taxon>
        <taxon>Streptophyta</taxon>
        <taxon>Embryophyta</taxon>
        <taxon>Tracheophyta</taxon>
        <taxon>Spermatophyta</taxon>
        <taxon>Magnoliopsida</taxon>
        <taxon>eudicotyledons</taxon>
        <taxon>Gunneridae</taxon>
        <taxon>Pentapetalae</taxon>
        <taxon>rosids</taxon>
        <taxon>malvids</taxon>
        <taxon>Malvales</taxon>
        <taxon>Malvaceae</taxon>
        <taxon>Malvoideae</taxon>
        <taxon>Gossypium</taxon>
    </lineage>
</organism>
<comment type="caution">
    <text evidence="1">The sequence shown here is derived from an EMBL/GenBank/DDBJ whole genome shotgun (WGS) entry which is preliminary data.</text>
</comment>
<protein>
    <submittedName>
        <fullName evidence="1">Uncharacterized protein</fullName>
    </submittedName>
</protein>
<evidence type="ECO:0000313" key="2">
    <source>
        <dbReference type="Proteomes" id="UP001358586"/>
    </source>
</evidence>
<dbReference type="Proteomes" id="UP001358586">
    <property type="component" value="Chromosome 9"/>
</dbReference>
<dbReference type="EMBL" id="JARKNE010000009">
    <property type="protein sequence ID" value="KAK5804239.1"/>
    <property type="molecule type" value="Genomic_DNA"/>
</dbReference>
<sequence>MIYPQIIFRSVWQSILEISLENSLSMMRSHGDSFFLIRLNQSMKELEYGRDLLLKAQSKRATVITNIWIREGGDAGVIGANLGKQAEEQNLWTENIQGREEVHEEEVSFWGWWILEESCEQKVRSIWEASRGNVLERLAILCNGLSD</sequence>